<evidence type="ECO:0008006" key="3">
    <source>
        <dbReference type="Google" id="ProtNLM"/>
    </source>
</evidence>
<accession>A0ABY7F2T2</accession>
<evidence type="ECO:0000313" key="1">
    <source>
        <dbReference type="EMBL" id="WAR13646.1"/>
    </source>
</evidence>
<dbReference type="SUPFAM" id="SSF56672">
    <property type="entry name" value="DNA/RNA polymerases"/>
    <property type="match status" value="1"/>
</dbReference>
<name>A0ABY7F2T2_MYAAR</name>
<organism evidence="1 2">
    <name type="scientific">Mya arenaria</name>
    <name type="common">Soft-shell clam</name>
    <dbReference type="NCBI Taxonomy" id="6604"/>
    <lineage>
        <taxon>Eukaryota</taxon>
        <taxon>Metazoa</taxon>
        <taxon>Spiralia</taxon>
        <taxon>Lophotrochozoa</taxon>
        <taxon>Mollusca</taxon>
        <taxon>Bivalvia</taxon>
        <taxon>Autobranchia</taxon>
        <taxon>Heteroconchia</taxon>
        <taxon>Euheterodonta</taxon>
        <taxon>Imparidentia</taxon>
        <taxon>Neoheterodontei</taxon>
        <taxon>Myida</taxon>
        <taxon>Myoidea</taxon>
        <taxon>Myidae</taxon>
        <taxon>Mya</taxon>
    </lineage>
</organism>
<sequence>MLFIKNRGFKRRYFIGGSGILDSVASMLSRVFTSTAAKAIGDVSLGIARKGSQKALQIGQKAAIDAGTKLVERGVTKMLAPKQNHRERANSSLIKMIRRGAAHNDCNLKYRTPKFTPVVSQPEANPRYVIDHYTDKNGEEKEVKHELRFIDSFKFMASSLDKLVGNLQKDQFVNLECGASGINGKYKGKQLSLARKALLKRKGVYPYDYVDVTSKNEFYSKLTGDDISDEDHVHAQQVWKEFECKTMRDYHNLYLTSDVLLLADVLETFRDVCLTNYNLDPAWYYTAPGLAWDAALKLTKVKSDQDMLLMIEKGIRGGVSTIMTRYGKANNKYMGDEFDPKKDTNTLMYDFHYNYIKPNYILDACGSSVAKLLFTDTDSLAYEIKTEDFYADINENVEQMFDTSNFPPDHPSGIKSGVNKKAVGMFKDECGGKIMHEFVELRAKLYS</sequence>
<dbReference type="InterPro" id="IPR043502">
    <property type="entry name" value="DNA/RNA_pol_sf"/>
</dbReference>
<dbReference type="PANTHER" id="PTHR31511:SF12">
    <property type="entry name" value="RHO TERMINATION FACTOR N-TERMINAL DOMAIN-CONTAINING PROTEIN"/>
    <property type="match status" value="1"/>
</dbReference>
<dbReference type="Proteomes" id="UP001164746">
    <property type="component" value="Chromosome 8"/>
</dbReference>
<dbReference type="PANTHER" id="PTHR31511">
    <property type="entry name" value="PROTEIN CBG23764"/>
    <property type="match status" value="1"/>
</dbReference>
<reference evidence="1" key="1">
    <citation type="submission" date="2022-11" db="EMBL/GenBank/DDBJ databases">
        <title>Centuries of genome instability and evolution in soft-shell clam transmissible cancer (bioRxiv).</title>
        <authorList>
            <person name="Hart S.F.M."/>
            <person name="Yonemitsu M.A."/>
            <person name="Giersch R.M."/>
            <person name="Beal B.F."/>
            <person name="Arriagada G."/>
            <person name="Davis B.W."/>
            <person name="Ostrander E.A."/>
            <person name="Goff S.P."/>
            <person name="Metzger M.J."/>
        </authorList>
    </citation>
    <scope>NUCLEOTIDE SEQUENCE</scope>
    <source>
        <strain evidence="1">MELC-2E11</strain>
        <tissue evidence="1">Siphon/mantle</tissue>
    </source>
</reference>
<gene>
    <name evidence="1" type="ORF">MAR_027826</name>
</gene>
<dbReference type="EMBL" id="CP111019">
    <property type="protein sequence ID" value="WAR13646.1"/>
    <property type="molecule type" value="Genomic_DNA"/>
</dbReference>
<evidence type="ECO:0000313" key="2">
    <source>
        <dbReference type="Proteomes" id="UP001164746"/>
    </source>
</evidence>
<keyword evidence="2" id="KW-1185">Reference proteome</keyword>
<protein>
    <recommendedName>
        <fullName evidence="3">DNA-directed DNA polymerase</fullName>
    </recommendedName>
</protein>
<proteinExistence type="predicted"/>